<keyword evidence="3" id="KW-0804">Transcription</keyword>
<dbReference type="GO" id="GO:0003677">
    <property type="term" value="F:DNA binding"/>
    <property type="evidence" value="ECO:0007669"/>
    <property type="project" value="UniProtKB-KW"/>
</dbReference>
<evidence type="ECO:0000256" key="2">
    <source>
        <dbReference type="ARBA" id="ARBA00023125"/>
    </source>
</evidence>
<dbReference type="RefSeq" id="WP_073276441.1">
    <property type="nucleotide sequence ID" value="NZ_FRAC01000012.1"/>
</dbReference>
<dbReference type="InterPro" id="IPR023187">
    <property type="entry name" value="Tscrpt_reg_MarR-type_CS"/>
</dbReference>
<name>A0A1M6SP27_9FIRM</name>
<dbReference type="PANTHER" id="PTHR42756">
    <property type="entry name" value="TRANSCRIPTIONAL REGULATOR, MARR"/>
    <property type="match status" value="1"/>
</dbReference>
<keyword evidence="2 6" id="KW-0238">DNA-binding</keyword>
<dbReference type="STRING" id="1121322.SAMN02745136_02537"/>
<evidence type="ECO:0000313" key="7">
    <source>
        <dbReference type="Proteomes" id="UP000184386"/>
    </source>
</evidence>
<gene>
    <name evidence="6" type="ORF">SAMN02745136_02537</name>
</gene>
<dbReference type="InterPro" id="IPR036388">
    <property type="entry name" value="WH-like_DNA-bd_sf"/>
</dbReference>
<dbReference type="InterPro" id="IPR036390">
    <property type="entry name" value="WH_DNA-bd_sf"/>
</dbReference>
<feature type="compositionally biased region" description="Polar residues" evidence="4">
    <location>
        <begin position="179"/>
        <end position="189"/>
    </location>
</feature>
<dbReference type="PROSITE" id="PS01117">
    <property type="entry name" value="HTH_MARR_1"/>
    <property type="match status" value="1"/>
</dbReference>
<dbReference type="PANTHER" id="PTHR42756:SF1">
    <property type="entry name" value="TRANSCRIPTIONAL REPRESSOR OF EMRAB OPERON"/>
    <property type="match status" value="1"/>
</dbReference>
<dbReference type="SMART" id="SM00347">
    <property type="entry name" value="HTH_MARR"/>
    <property type="match status" value="1"/>
</dbReference>
<dbReference type="EMBL" id="FRAC01000012">
    <property type="protein sequence ID" value="SHK46443.1"/>
    <property type="molecule type" value="Genomic_DNA"/>
</dbReference>
<organism evidence="6 7">
    <name type="scientific">Anaerocolumna jejuensis DSM 15929</name>
    <dbReference type="NCBI Taxonomy" id="1121322"/>
    <lineage>
        <taxon>Bacteria</taxon>
        <taxon>Bacillati</taxon>
        <taxon>Bacillota</taxon>
        <taxon>Clostridia</taxon>
        <taxon>Lachnospirales</taxon>
        <taxon>Lachnospiraceae</taxon>
        <taxon>Anaerocolumna</taxon>
    </lineage>
</organism>
<keyword evidence="1" id="KW-0805">Transcription regulation</keyword>
<dbReference type="SUPFAM" id="SSF46785">
    <property type="entry name" value="Winged helix' DNA-binding domain"/>
    <property type="match status" value="1"/>
</dbReference>
<evidence type="ECO:0000313" key="6">
    <source>
        <dbReference type="EMBL" id="SHK46443.1"/>
    </source>
</evidence>
<dbReference type="AlphaFoldDB" id="A0A1M6SP27"/>
<proteinExistence type="predicted"/>
<dbReference type="GO" id="GO:0003700">
    <property type="term" value="F:DNA-binding transcription factor activity"/>
    <property type="evidence" value="ECO:0007669"/>
    <property type="project" value="InterPro"/>
</dbReference>
<dbReference type="Pfam" id="PF01047">
    <property type="entry name" value="MarR"/>
    <property type="match status" value="1"/>
</dbReference>
<feature type="region of interest" description="Disordered" evidence="4">
    <location>
        <begin position="164"/>
        <end position="204"/>
    </location>
</feature>
<protein>
    <submittedName>
        <fullName evidence="6">DNA-binding transcriptional regulator, MarR family</fullName>
    </submittedName>
</protein>
<dbReference type="OrthoDB" id="3254893at2"/>
<dbReference type="Proteomes" id="UP000184386">
    <property type="component" value="Unassembled WGS sequence"/>
</dbReference>
<keyword evidence="7" id="KW-1185">Reference proteome</keyword>
<reference evidence="6 7" key="1">
    <citation type="submission" date="2016-11" db="EMBL/GenBank/DDBJ databases">
        <authorList>
            <person name="Jaros S."/>
            <person name="Januszkiewicz K."/>
            <person name="Wedrychowicz H."/>
        </authorList>
    </citation>
    <scope>NUCLEOTIDE SEQUENCE [LARGE SCALE GENOMIC DNA]</scope>
    <source>
        <strain evidence="6 7">DSM 15929</strain>
    </source>
</reference>
<dbReference type="PRINTS" id="PR00598">
    <property type="entry name" value="HTHMARR"/>
</dbReference>
<evidence type="ECO:0000256" key="1">
    <source>
        <dbReference type="ARBA" id="ARBA00023015"/>
    </source>
</evidence>
<evidence type="ECO:0000256" key="3">
    <source>
        <dbReference type="ARBA" id="ARBA00023163"/>
    </source>
</evidence>
<dbReference type="InterPro" id="IPR000835">
    <property type="entry name" value="HTH_MarR-typ"/>
</dbReference>
<dbReference type="PROSITE" id="PS50995">
    <property type="entry name" value="HTH_MARR_2"/>
    <property type="match status" value="1"/>
</dbReference>
<evidence type="ECO:0000259" key="5">
    <source>
        <dbReference type="PROSITE" id="PS50995"/>
    </source>
</evidence>
<sequence length="204" mass="23469">MSDNKADLYEQFSRLEWLVRRYQLKSLREFGPMANPHKGQGRILALLRRSPEISQKELSAILDIRSQSLGELLMKLERSGFITRTPSEEDRRVMVIRLTESGKKAASESSVQPEEDLIFGCLKEEEQTLLGQFFEKIINDLEVKFGDEEFRFHSRDFHGGFPFDRNSSGHPFGRGAFGQRTNGTENSRQSFRRGSGNTEHPDKK</sequence>
<accession>A0A1M6SP27</accession>
<feature type="domain" description="HTH marR-type" evidence="5">
    <location>
        <begin position="5"/>
        <end position="139"/>
    </location>
</feature>
<evidence type="ECO:0000256" key="4">
    <source>
        <dbReference type="SAM" id="MobiDB-lite"/>
    </source>
</evidence>
<dbReference type="Gene3D" id="1.10.10.10">
    <property type="entry name" value="Winged helix-like DNA-binding domain superfamily/Winged helix DNA-binding domain"/>
    <property type="match status" value="1"/>
</dbReference>